<dbReference type="PANTHER" id="PTHR31561">
    <property type="entry name" value="3-KETOACYL-COA SYNTHASE"/>
    <property type="match status" value="1"/>
</dbReference>
<dbReference type="CDD" id="cd00831">
    <property type="entry name" value="CHS_like"/>
    <property type="match status" value="1"/>
</dbReference>
<sequence>MAGPSDVMKPESSGAKNYKNKGRAKQTTGFKKKEKKEKGDFNCFVCGEPGHIARKCRMRKGRKEGGQPSANVVVSEAGGGSRKQTLMVRLIVLRHAPAATAYVEDHYEDEVDQNQNYVQPPAPPSPGHPLAYHRNGTSAPPEVTQAEQNQRHNLFHTKGVVKEHSVQVTIDGGSCNNLASMEMVENLSLTTRPHQHPYYIQWFNNSGKVKEAHGGGLTGHFGMKKTEHERLYRLLVSSMLPIVAVPLMLKAAELRPVHVFLAAFVPAALAAVYLRLRPRAVYMVDYACFCPSPGLRVPFAAFQEHASTCVDERSLRFMVRLLERSGLGEETCLPDAQHYIPPERDLGSSRDEAELVVFSAIDDLLAKTKVSGEDIDILVVNCSLFAPTPSFADMVVSRYKLREDVRSVHLAGMGCSAGLISVELARNLLQVAPGGSNALVVSTETITRNYYTGKERAMLLPNCLFRMGGAAVLLSTRGRNARFRLAHVVRTLTGAKDSAYRCVYQEEDDRGNVGINLSKDLMVTAGDALTANITAMGPLVLPASEQLLFALSFVARKVVSSSRIKPYIPDFRTAFEHFCIHAGGRAVIDELQRSLRLSDEQVEASRMTLHRFGNTSSSSLWYELAYIEAKGRMRKGDRVWMIGIGSGFKCNSAAWECIHPAPVAADGPWATCVHRYPIDVPDVLKH</sequence>
<protein>
    <recommendedName>
        <fullName evidence="2">very-long-chain 3-oxoacyl-CoA synthase</fullName>
        <ecNumber evidence="2">2.3.1.199</ecNumber>
    </recommendedName>
</protein>
<dbReference type="OMA" id="ECIHPAP"/>
<dbReference type="GO" id="GO:0006633">
    <property type="term" value="P:fatty acid biosynthetic process"/>
    <property type="evidence" value="ECO:0007669"/>
    <property type="project" value="InterPro"/>
</dbReference>
<accession>M7ZA31</accession>
<dbReference type="Pfam" id="PF08392">
    <property type="entry name" value="FAE1_CUT1_RppA"/>
    <property type="match status" value="1"/>
</dbReference>
<dbReference type="Pfam" id="PF08541">
    <property type="entry name" value="ACP_syn_III_C"/>
    <property type="match status" value="1"/>
</dbReference>
<dbReference type="InterPro" id="IPR001878">
    <property type="entry name" value="Znf_CCHC"/>
</dbReference>
<feature type="region of interest" description="Disordered" evidence="5">
    <location>
        <begin position="121"/>
        <end position="141"/>
    </location>
</feature>
<dbReference type="EMBL" id="KD244601">
    <property type="protein sequence ID" value="EMS49285.1"/>
    <property type="molecule type" value="Genomic_DNA"/>
</dbReference>
<dbReference type="SMART" id="SM00343">
    <property type="entry name" value="ZnF_C2HC"/>
    <property type="match status" value="1"/>
</dbReference>
<dbReference type="eggNOG" id="KOG0017">
    <property type="taxonomic scope" value="Eukaryota"/>
</dbReference>
<evidence type="ECO:0000256" key="5">
    <source>
        <dbReference type="SAM" id="MobiDB-lite"/>
    </source>
</evidence>
<evidence type="ECO:0000256" key="1">
    <source>
        <dbReference type="ARBA" id="ARBA00005531"/>
    </source>
</evidence>
<evidence type="ECO:0000313" key="6">
    <source>
        <dbReference type="EMBL" id="EMS49285.1"/>
    </source>
</evidence>
<dbReference type="GO" id="GO:0003676">
    <property type="term" value="F:nucleic acid binding"/>
    <property type="evidence" value="ECO:0007669"/>
    <property type="project" value="InterPro"/>
</dbReference>
<keyword evidence="4" id="KW-0012">Acyltransferase</keyword>
<dbReference type="GO" id="GO:0009922">
    <property type="term" value="F:fatty acid elongase activity"/>
    <property type="evidence" value="ECO:0007669"/>
    <property type="project" value="UniProtKB-EC"/>
</dbReference>
<dbReference type="InterPro" id="IPR016039">
    <property type="entry name" value="Thiolase-like"/>
</dbReference>
<dbReference type="SUPFAM" id="SSF57756">
    <property type="entry name" value="Retrovirus zinc finger-like domains"/>
    <property type="match status" value="1"/>
</dbReference>
<keyword evidence="3" id="KW-0808">Transferase</keyword>
<dbReference type="Gene3D" id="4.10.60.10">
    <property type="entry name" value="Zinc finger, CCHC-type"/>
    <property type="match status" value="1"/>
</dbReference>
<gene>
    <name evidence="6" type="ORF">TRIUR3_26056</name>
</gene>
<comment type="similarity">
    <text evidence="1">Belongs to the thiolase-like superfamily. Chalcone/stilbene synthases family.</text>
</comment>
<evidence type="ECO:0000256" key="3">
    <source>
        <dbReference type="ARBA" id="ARBA00022679"/>
    </source>
</evidence>
<dbReference type="AlphaFoldDB" id="M7ZA31"/>
<dbReference type="SUPFAM" id="SSF53901">
    <property type="entry name" value="Thiolase-like"/>
    <property type="match status" value="2"/>
</dbReference>
<dbReference type="InterPro" id="IPR013747">
    <property type="entry name" value="ACP_syn_III_C"/>
</dbReference>
<dbReference type="PROSITE" id="PS50158">
    <property type="entry name" value="ZF_CCHC"/>
    <property type="match status" value="1"/>
</dbReference>
<dbReference type="InterPro" id="IPR012392">
    <property type="entry name" value="3-ktacl-CoA_syn"/>
</dbReference>
<dbReference type="EC" id="2.3.1.199" evidence="2"/>
<dbReference type="GO" id="GO:0008270">
    <property type="term" value="F:zinc ion binding"/>
    <property type="evidence" value="ECO:0007669"/>
    <property type="project" value="InterPro"/>
</dbReference>
<name>M7ZA31_TRIUA</name>
<feature type="region of interest" description="Disordered" evidence="5">
    <location>
        <begin position="1"/>
        <end position="36"/>
    </location>
</feature>
<dbReference type="InterPro" id="IPR036875">
    <property type="entry name" value="Znf_CCHC_sf"/>
</dbReference>
<proteinExistence type="inferred from homology"/>
<evidence type="ECO:0000256" key="4">
    <source>
        <dbReference type="ARBA" id="ARBA00023315"/>
    </source>
</evidence>
<dbReference type="STRING" id="4572.M7ZA31"/>
<reference evidence="6" key="1">
    <citation type="journal article" date="2013" name="Nature">
        <title>Draft genome of the wheat A-genome progenitor Triticum urartu.</title>
        <authorList>
            <person name="Ling H.Q."/>
            <person name="Zhao S."/>
            <person name="Liu D."/>
            <person name="Wang J."/>
            <person name="Sun H."/>
            <person name="Zhang C."/>
            <person name="Fan H."/>
            <person name="Li D."/>
            <person name="Dong L."/>
            <person name="Tao Y."/>
            <person name="Gao C."/>
            <person name="Wu H."/>
            <person name="Li Y."/>
            <person name="Cui Y."/>
            <person name="Guo X."/>
            <person name="Zheng S."/>
            <person name="Wang B."/>
            <person name="Yu K."/>
            <person name="Liang Q."/>
            <person name="Yang W."/>
            <person name="Lou X."/>
            <person name="Chen J."/>
            <person name="Feng M."/>
            <person name="Jian J."/>
            <person name="Zhang X."/>
            <person name="Luo G."/>
            <person name="Jiang Y."/>
            <person name="Liu J."/>
            <person name="Wang Z."/>
            <person name="Sha Y."/>
            <person name="Zhang B."/>
            <person name="Wu H."/>
            <person name="Tang D."/>
            <person name="Shen Q."/>
            <person name="Xue P."/>
            <person name="Zou S."/>
            <person name="Wang X."/>
            <person name="Liu X."/>
            <person name="Wang F."/>
            <person name="Yang Y."/>
            <person name="An X."/>
            <person name="Dong Z."/>
            <person name="Zhang K."/>
            <person name="Zhang X."/>
            <person name="Luo M.C."/>
            <person name="Dvorak J."/>
            <person name="Tong Y."/>
            <person name="Wang J."/>
            <person name="Yang H."/>
            <person name="Li Z."/>
            <person name="Wang D."/>
            <person name="Zhang A."/>
            <person name="Wang J."/>
        </authorList>
    </citation>
    <scope>NUCLEOTIDE SEQUENCE</scope>
</reference>
<organism evidence="6">
    <name type="scientific">Triticum urartu</name>
    <name type="common">Red wild einkorn</name>
    <name type="synonym">Crithodium urartu</name>
    <dbReference type="NCBI Taxonomy" id="4572"/>
    <lineage>
        <taxon>Eukaryota</taxon>
        <taxon>Viridiplantae</taxon>
        <taxon>Streptophyta</taxon>
        <taxon>Embryophyta</taxon>
        <taxon>Tracheophyta</taxon>
        <taxon>Spermatophyta</taxon>
        <taxon>Magnoliopsida</taxon>
        <taxon>Liliopsida</taxon>
        <taxon>Poales</taxon>
        <taxon>Poaceae</taxon>
        <taxon>BOP clade</taxon>
        <taxon>Pooideae</taxon>
        <taxon>Triticodae</taxon>
        <taxon>Triticeae</taxon>
        <taxon>Triticinae</taxon>
        <taxon>Triticum</taxon>
    </lineage>
</organism>
<dbReference type="CDD" id="cd00303">
    <property type="entry name" value="retropepsin_like"/>
    <property type="match status" value="1"/>
</dbReference>
<dbReference type="Gene3D" id="3.40.47.10">
    <property type="match status" value="1"/>
</dbReference>
<evidence type="ECO:0000256" key="2">
    <source>
        <dbReference type="ARBA" id="ARBA00012307"/>
    </source>
</evidence>
<dbReference type="InterPro" id="IPR013601">
    <property type="entry name" value="FAE1_typ3_polyketide_synth"/>
</dbReference>
<feature type="compositionally biased region" description="Basic residues" evidence="5">
    <location>
        <begin position="18"/>
        <end position="35"/>
    </location>
</feature>
<dbReference type="Pfam" id="PF00098">
    <property type="entry name" value="zf-CCHC"/>
    <property type="match status" value="1"/>
</dbReference>
<dbReference type="GO" id="GO:0016020">
    <property type="term" value="C:membrane"/>
    <property type="evidence" value="ECO:0007669"/>
    <property type="project" value="InterPro"/>
</dbReference>